<evidence type="ECO:0000256" key="3">
    <source>
        <dbReference type="ARBA" id="ARBA00022692"/>
    </source>
</evidence>
<organism evidence="7 8">
    <name type="scientific">Marinomonas transparens</name>
    <dbReference type="NCBI Taxonomy" id="2795388"/>
    <lineage>
        <taxon>Bacteria</taxon>
        <taxon>Pseudomonadati</taxon>
        <taxon>Pseudomonadota</taxon>
        <taxon>Gammaproteobacteria</taxon>
        <taxon>Oceanospirillales</taxon>
        <taxon>Oceanospirillaceae</taxon>
        <taxon>Marinomonas</taxon>
    </lineage>
</organism>
<evidence type="ECO:0000313" key="8">
    <source>
        <dbReference type="Proteomes" id="UP000628710"/>
    </source>
</evidence>
<evidence type="ECO:0000256" key="2">
    <source>
        <dbReference type="ARBA" id="ARBA00022475"/>
    </source>
</evidence>
<dbReference type="GO" id="GO:0005886">
    <property type="term" value="C:plasma membrane"/>
    <property type="evidence" value="ECO:0007669"/>
    <property type="project" value="UniProtKB-SubCell"/>
</dbReference>
<evidence type="ECO:0000256" key="4">
    <source>
        <dbReference type="ARBA" id="ARBA00022989"/>
    </source>
</evidence>
<evidence type="ECO:0000256" key="5">
    <source>
        <dbReference type="ARBA" id="ARBA00023136"/>
    </source>
</evidence>
<comment type="caution">
    <text evidence="7">The sequence shown here is derived from an EMBL/GenBank/DDBJ whole genome shotgun (WGS) entry which is preliminary data.</text>
</comment>
<feature type="transmembrane region" description="Helical" evidence="6">
    <location>
        <begin position="324"/>
        <end position="349"/>
    </location>
</feature>
<feature type="transmembrane region" description="Helical" evidence="6">
    <location>
        <begin position="146"/>
        <end position="162"/>
    </location>
</feature>
<reference evidence="7" key="1">
    <citation type="submission" date="2020-12" db="EMBL/GenBank/DDBJ databases">
        <title>Marinomonas arctica sp. nov., a psychrotolerant bacterium isolated from the Arctic.</title>
        <authorList>
            <person name="Zhang Y."/>
        </authorList>
    </citation>
    <scope>NUCLEOTIDE SEQUENCE</scope>
    <source>
        <strain evidence="7">C1424</strain>
    </source>
</reference>
<feature type="transmembrane region" description="Helical" evidence="6">
    <location>
        <begin position="79"/>
        <end position="100"/>
    </location>
</feature>
<sequence>MHFKYFYHLKGSVNLALDGVLKIFSALFVIKIVSNMSDLSLLANFSQLKMVTALIVSVSSSVFILGINKVLIKYDQRAIFDLAITVFVFSGLVSIVFFLFSEDIDNVVGRKISYIYLFVFFGFFANFFVGLVIFYGDSKNLSMSKLKSTVLSFFTFLILYNLNFNIWSALFLYLISYYIYLSIFLFDKSAFSFNGFIFKKNIYFEIFNLYLLTIVSSFVFPSVVVYFRYRLSQNFGWDFVSYWEAEWQISSIFLLILSPILSVLVTGIVTKKLRSGGLTKKYIFKLFLFFSFFSFFSSLIIYVFRNRIFNLLFGEEILKLDYDSSLSFLLFINSIRLVSIVMYYILYIIEKPQKLLFGELLFGGAFLFSCCLGFFNLSLLIPVLVCFLYYLYVFLSAHENKFS</sequence>
<keyword evidence="3 6" id="KW-0812">Transmembrane</keyword>
<dbReference type="Proteomes" id="UP000628710">
    <property type="component" value="Unassembled WGS sequence"/>
</dbReference>
<evidence type="ECO:0008006" key="9">
    <source>
        <dbReference type="Google" id="ProtNLM"/>
    </source>
</evidence>
<feature type="transmembrane region" description="Helical" evidence="6">
    <location>
        <begin position="249"/>
        <end position="270"/>
    </location>
</feature>
<gene>
    <name evidence="7" type="ORF">I8J31_08990</name>
</gene>
<accession>A0A934MZQ7</accession>
<feature type="transmembrane region" description="Helical" evidence="6">
    <location>
        <begin position="207"/>
        <end position="229"/>
    </location>
</feature>
<dbReference type="PANTHER" id="PTHR30250">
    <property type="entry name" value="PST FAMILY PREDICTED COLANIC ACID TRANSPORTER"/>
    <property type="match status" value="1"/>
</dbReference>
<feature type="transmembrane region" description="Helical" evidence="6">
    <location>
        <begin position="112"/>
        <end position="134"/>
    </location>
</feature>
<keyword evidence="4 6" id="KW-1133">Transmembrane helix</keyword>
<dbReference type="InterPro" id="IPR050833">
    <property type="entry name" value="Poly_Biosynth_Transport"/>
</dbReference>
<dbReference type="EMBL" id="JAEMNX010000009">
    <property type="protein sequence ID" value="MBJ7537805.1"/>
    <property type="molecule type" value="Genomic_DNA"/>
</dbReference>
<keyword evidence="2" id="KW-1003">Cell membrane</keyword>
<evidence type="ECO:0000256" key="6">
    <source>
        <dbReference type="SAM" id="Phobius"/>
    </source>
</evidence>
<protein>
    <recommendedName>
        <fullName evidence="9">Polysaccharide biosynthesis protein</fullName>
    </recommendedName>
</protein>
<feature type="transmembrane region" description="Helical" evidence="6">
    <location>
        <begin position="50"/>
        <end position="67"/>
    </location>
</feature>
<comment type="subcellular location">
    <subcellularLocation>
        <location evidence="1">Cell membrane</location>
        <topology evidence="1">Multi-pass membrane protein</topology>
    </subcellularLocation>
</comment>
<proteinExistence type="predicted"/>
<dbReference type="AlphaFoldDB" id="A0A934MZQ7"/>
<keyword evidence="5 6" id="KW-0472">Membrane</keyword>
<keyword evidence="8" id="KW-1185">Reference proteome</keyword>
<name>A0A934MZQ7_9GAMM</name>
<evidence type="ECO:0000313" key="7">
    <source>
        <dbReference type="EMBL" id="MBJ7537805.1"/>
    </source>
</evidence>
<dbReference type="PANTHER" id="PTHR30250:SF11">
    <property type="entry name" value="O-ANTIGEN TRANSPORTER-RELATED"/>
    <property type="match status" value="1"/>
</dbReference>
<feature type="transmembrane region" description="Helical" evidence="6">
    <location>
        <begin position="361"/>
        <end position="392"/>
    </location>
</feature>
<evidence type="ECO:0000256" key="1">
    <source>
        <dbReference type="ARBA" id="ARBA00004651"/>
    </source>
</evidence>
<feature type="transmembrane region" description="Helical" evidence="6">
    <location>
        <begin position="282"/>
        <end position="304"/>
    </location>
</feature>
<feature type="transmembrane region" description="Helical" evidence="6">
    <location>
        <begin position="12"/>
        <end position="30"/>
    </location>
</feature>
<dbReference type="RefSeq" id="WP_199468015.1">
    <property type="nucleotide sequence ID" value="NZ_JAEMNX010000009.1"/>
</dbReference>